<accession>F9WCY5</accession>
<keyword evidence="3" id="KW-1185">Reference proteome</keyword>
<dbReference type="Proteomes" id="UP000000702">
    <property type="component" value="Unassembled WGS sequence"/>
</dbReference>
<evidence type="ECO:0000313" key="2">
    <source>
        <dbReference type="EMBL" id="CCD15133.1"/>
    </source>
</evidence>
<feature type="region of interest" description="Disordered" evidence="1">
    <location>
        <begin position="51"/>
        <end position="98"/>
    </location>
</feature>
<evidence type="ECO:0000256" key="1">
    <source>
        <dbReference type="SAM" id="MobiDB-lite"/>
    </source>
</evidence>
<feature type="compositionally biased region" description="Polar residues" evidence="1">
    <location>
        <begin position="57"/>
        <end position="71"/>
    </location>
</feature>
<comment type="caution">
    <text evidence="2">The sequence shown here is derived from an EMBL/GenBank/DDBJ whole genome shotgun (WGS) entry which is preliminary data.</text>
</comment>
<dbReference type="EMBL" id="CAEQ01001789">
    <property type="protein sequence ID" value="CCD15133.1"/>
    <property type="molecule type" value="Genomic_DNA"/>
</dbReference>
<evidence type="ECO:0000313" key="3">
    <source>
        <dbReference type="Proteomes" id="UP000000702"/>
    </source>
</evidence>
<name>F9WCY5_TRYCI</name>
<reference evidence="3" key="1">
    <citation type="submission" date="2011-07" db="EMBL/GenBank/DDBJ databases">
        <title>Divergent evolution of antigenic variation in African trypanosomes.</title>
        <authorList>
            <person name="Jackson A.P."/>
            <person name="Berry A."/>
            <person name="Allison H.C."/>
            <person name="Burton P."/>
            <person name="Anderson J."/>
            <person name="Aslett M."/>
            <person name="Brown R."/>
            <person name="Corton N."/>
            <person name="Harris D."/>
            <person name="Hauser H."/>
            <person name="Gamble J."/>
            <person name="Gilderthorp R."/>
            <person name="McQuillan J."/>
            <person name="Quail M.A."/>
            <person name="Sanders M."/>
            <person name="Van Tonder A."/>
            <person name="Ginger M.L."/>
            <person name="Donelson J.E."/>
            <person name="Field M.C."/>
            <person name="Barry J.D."/>
            <person name="Berriman M."/>
            <person name="Hertz-Fowler C."/>
        </authorList>
    </citation>
    <scope>NUCLEOTIDE SEQUENCE [LARGE SCALE GENOMIC DNA]</scope>
    <source>
        <strain evidence="3">IL3000</strain>
    </source>
</reference>
<sequence>MLERLHDNTVRDIRYLVGDGIKTLRDWALRGASTSLDHVPRDNLDEAVREARKQPRFSITSGSMSVRSGNEASGKLTHQVAGTTNTQRQPGGTDDSEMREIPRKAFKSWEGVHLVDFFDSGMWEDTRSLQPQCGCRCFPGRPIPLHRKGCGV</sequence>
<protein>
    <submittedName>
        <fullName evidence="2">WGS project CAEQ00000000 data, annotated contig 2292</fullName>
    </submittedName>
</protein>
<feature type="compositionally biased region" description="Polar residues" evidence="1">
    <location>
        <begin position="80"/>
        <end position="90"/>
    </location>
</feature>
<proteinExistence type="predicted"/>
<gene>
    <name evidence="2" type="ORF">TCIL3000_0_56930</name>
</gene>
<organism evidence="2 3">
    <name type="scientific">Trypanosoma congolense (strain IL3000)</name>
    <dbReference type="NCBI Taxonomy" id="1068625"/>
    <lineage>
        <taxon>Eukaryota</taxon>
        <taxon>Discoba</taxon>
        <taxon>Euglenozoa</taxon>
        <taxon>Kinetoplastea</taxon>
        <taxon>Metakinetoplastina</taxon>
        <taxon>Trypanosomatida</taxon>
        <taxon>Trypanosomatidae</taxon>
        <taxon>Trypanosoma</taxon>
        <taxon>Nannomonas</taxon>
    </lineage>
</organism>
<dbReference type="VEuPathDB" id="TriTrypDB:TcIL3000_0_56930"/>
<dbReference type="AlphaFoldDB" id="F9WCY5"/>
<reference evidence="2 3" key="2">
    <citation type="journal article" date="2012" name="Proc. Natl. Acad. Sci. U.S.A.">
        <title>Antigenic diversity is generated by distinct evolutionary mechanisms in African trypanosome species.</title>
        <authorList>
            <person name="Jackson A.P."/>
            <person name="Berry A."/>
            <person name="Aslett M."/>
            <person name="Allison H.C."/>
            <person name="Burton P."/>
            <person name="Vavrova-Anderson J."/>
            <person name="Brown R."/>
            <person name="Browne H."/>
            <person name="Corton N."/>
            <person name="Hauser H."/>
            <person name="Gamble J."/>
            <person name="Gilderthorp R."/>
            <person name="Marcello L."/>
            <person name="McQuillan J."/>
            <person name="Otto T.D."/>
            <person name="Quail M.A."/>
            <person name="Sanders M.J."/>
            <person name="van Tonder A."/>
            <person name="Ginger M.L."/>
            <person name="Field M.C."/>
            <person name="Barry J.D."/>
            <person name="Hertz-Fowler C."/>
            <person name="Berriman M."/>
        </authorList>
    </citation>
    <scope>NUCLEOTIDE SEQUENCE [LARGE SCALE GENOMIC DNA]</scope>
    <source>
        <strain evidence="2 3">IL3000</strain>
    </source>
</reference>